<evidence type="ECO:0000313" key="5">
    <source>
        <dbReference type="Ensembl" id="ENSDLAP00005021941.1"/>
    </source>
</evidence>
<dbReference type="Gene3D" id="2.10.50.10">
    <property type="entry name" value="Tumor Necrosis Factor Receptor, subunit A, domain 2"/>
    <property type="match status" value="3"/>
</dbReference>
<dbReference type="PANTHER" id="PTHR47139:SF4">
    <property type="entry name" value="TUMOR NECROSIS FACTOR RECEPTOR SUPERFAMILY MEMBER 9 ISOFORM X1-RELATED"/>
    <property type="match status" value="1"/>
</dbReference>
<dbReference type="Ensembl" id="ENSDLAT00005023491.2">
    <property type="protein sequence ID" value="ENSDLAP00005021941.1"/>
    <property type="gene ID" value="ENSDLAG00005010109.2"/>
</dbReference>
<dbReference type="GO" id="GO:0042127">
    <property type="term" value="P:regulation of cell population proliferation"/>
    <property type="evidence" value="ECO:0007669"/>
    <property type="project" value="TreeGrafter"/>
</dbReference>
<feature type="repeat" description="TNFR-Cys" evidence="1">
    <location>
        <begin position="35"/>
        <end position="74"/>
    </location>
</feature>
<keyword evidence="6" id="KW-1185">Reference proteome</keyword>
<dbReference type="GO" id="GO:0038023">
    <property type="term" value="F:signaling receptor activity"/>
    <property type="evidence" value="ECO:0007669"/>
    <property type="project" value="TreeGrafter"/>
</dbReference>
<dbReference type="SUPFAM" id="SSF57586">
    <property type="entry name" value="TNF receptor-like"/>
    <property type="match status" value="2"/>
</dbReference>
<evidence type="ECO:0000256" key="1">
    <source>
        <dbReference type="PROSITE-ProRule" id="PRU00206"/>
    </source>
</evidence>
<reference evidence="5" key="2">
    <citation type="submission" date="2025-09" db="UniProtKB">
        <authorList>
            <consortium name="Ensembl"/>
        </authorList>
    </citation>
    <scope>IDENTIFICATION</scope>
</reference>
<gene>
    <name evidence="5" type="primary">tnfrsf9a</name>
</gene>
<reference evidence="5" key="1">
    <citation type="submission" date="2025-08" db="UniProtKB">
        <authorList>
            <consortium name="Ensembl"/>
        </authorList>
    </citation>
    <scope>IDENTIFICATION</scope>
</reference>
<feature type="disulfide bond" evidence="1">
    <location>
        <begin position="53"/>
        <end position="66"/>
    </location>
</feature>
<accession>A0A8C4EPR8</accession>
<comment type="caution">
    <text evidence="1">Lacks conserved residue(s) required for the propagation of feature annotation.</text>
</comment>
<keyword evidence="3" id="KW-0472">Membrane</keyword>
<keyword evidence="3" id="KW-1133">Transmembrane helix</keyword>
<protein>
    <submittedName>
        <fullName evidence="5">Tumor necrosis factor receptor superfamily, member 9a</fullName>
    </submittedName>
</protein>
<feature type="domain" description="TNFR-Cys" evidence="4">
    <location>
        <begin position="35"/>
        <end position="74"/>
    </location>
</feature>
<name>A0A8C4EPR8_DICLA</name>
<dbReference type="AlphaFoldDB" id="A0A8C4EPR8"/>
<dbReference type="GeneTree" id="ENSGT00940000166327"/>
<dbReference type="PROSITE" id="PS50050">
    <property type="entry name" value="TNFR_NGFR_2"/>
    <property type="match status" value="1"/>
</dbReference>
<proteinExistence type="predicted"/>
<keyword evidence="3" id="KW-0812">Transmembrane</keyword>
<organism evidence="5 6">
    <name type="scientific">Dicentrarchus labrax</name>
    <name type="common">European seabass</name>
    <name type="synonym">Morone labrax</name>
    <dbReference type="NCBI Taxonomy" id="13489"/>
    <lineage>
        <taxon>Eukaryota</taxon>
        <taxon>Metazoa</taxon>
        <taxon>Chordata</taxon>
        <taxon>Craniata</taxon>
        <taxon>Vertebrata</taxon>
        <taxon>Euteleostomi</taxon>
        <taxon>Actinopterygii</taxon>
        <taxon>Neopterygii</taxon>
        <taxon>Teleostei</taxon>
        <taxon>Neoteleostei</taxon>
        <taxon>Acanthomorphata</taxon>
        <taxon>Eupercaria</taxon>
        <taxon>Moronidae</taxon>
        <taxon>Dicentrarchus</taxon>
    </lineage>
</organism>
<feature type="disulfide bond" evidence="1">
    <location>
        <begin position="56"/>
        <end position="74"/>
    </location>
</feature>
<dbReference type="SMART" id="SM00208">
    <property type="entry name" value="TNFR"/>
    <property type="match status" value="2"/>
</dbReference>
<evidence type="ECO:0000256" key="3">
    <source>
        <dbReference type="SAM" id="Phobius"/>
    </source>
</evidence>
<dbReference type="InterPro" id="IPR001368">
    <property type="entry name" value="TNFR/NGFR_Cys_rich_reg"/>
</dbReference>
<dbReference type="Proteomes" id="UP000694389">
    <property type="component" value="Unassembled WGS sequence"/>
</dbReference>
<sequence>MKWKPVGENVCCEACHPGNRLVKECGRSPKELCIPCEPRTYTVKPKEFRCARCTQCIVPQVQVEQCTATTDTKCGCMEGLICGDDRCSFCIDKCDRGQEPTKERSCRPCPDGTFNDKSHQMCKPWSIKCSKPYQNIVAKGTAFTDIKCANVSLSPVHRPNQPDHTEQAWPLVLSVVTSVVLISFCIIIIVIVGMKINQKRKKTKKTITKTQIIRTPTDDPATLIAIECSFHEAQQEQGSSTESLDSKDSSEQLIG</sequence>
<evidence type="ECO:0000256" key="2">
    <source>
        <dbReference type="SAM" id="MobiDB-lite"/>
    </source>
</evidence>
<feature type="region of interest" description="Disordered" evidence="2">
    <location>
        <begin position="234"/>
        <end position="255"/>
    </location>
</feature>
<evidence type="ECO:0000313" key="6">
    <source>
        <dbReference type="Proteomes" id="UP000694389"/>
    </source>
</evidence>
<keyword evidence="1" id="KW-1015">Disulfide bond</keyword>
<dbReference type="Pfam" id="PF00020">
    <property type="entry name" value="TNFR_c6"/>
    <property type="match status" value="2"/>
</dbReference>
<feature type="compositionally biased region" description="Basic and acidic residues" evidence="2">
    <location>
        <begin position="244"/>
        <end position="255"/>
    </location>
</feature>
<dbReference type="PANTHER" id="PTHR47139">
    <property type="entry name" value="TUMOR NECROSIS FACTOR RECEPTOR SUPERFAMILY MEMBER 9"/>
    <property type="match status" value="1"/>
</dbReference>
<feature type="transmembrane region" description="Helical" evidence="3">
    <location>
        <begin position="168"/>
        <end position="194"/>
    </location>
</feature>
<evidence type="ECO:0000259" key="4">
    <source>
        <dbReference type="PROSITE" id="PS50050"/>
    </source>
</evidence>